<dbReference type="RefSeq" id="WP_238241120.1">
    <property type="nucleotide sequence ID" value="NZ_BPQQ01000087.1"/>
</dbReference>
<protein>
    <submittedName>
        <fullName evidence="1">Uncharacterized protein</fullName>
    </submittedName>
</protein>
<reference evidence="1" key="1">
    <citation type="journal article" date="2021" name="Front. Microbiol.">
        <title>Comprehensive Comparative Genomics and Phenotyping of Methylobacterium Species.</title>
        <authorList>
            <person name="Alessa O."/>
            <person name="Ogura Y."/>
            <person name="Fujitani Y."/>
            <person name="Takami H."/>
            <person name="Hayashi T."/>
            <person name="Sahin N."/>
            <person name="Tani A."/>
        </authorList>
    </citation>
    <scope>NUCLEOTIDE SEQUENCE</scope>
    <source>
        <strain evidence="1">DSM 17168</strain>
    </source>
</reference>
<dbReference type="EMBL" id="BPQQ01000087">
    <property type="protein sequence ID" value="GJE03741.1"/>
    <property type="molecule type" value="Genomic_DNA"/>
</dbReference>
<organism evidence="1 2">
    <name type="scientific">Methylobacterium isbiliense</name>
    <dbReference type="NCBI Taxonomy" id="315478"/>
    <lineage>
        <taxon>Bacteria</taxon>
        <taxon>Pseudomonadati</taxon>
        <taxon>Pseudomonadota</taxon>
        <taxon>Alphaproteobacteria</taxon>
        <taxon>Hyphomicrobiales</taxon>
        <taxon>Methylobacteriaceae</taxon>
        <taxon>Methylobacterium</taxon>
    </lineage>
</organism>
<reference evidence="1" key="2">
    <citation type="submission" date="2021-08" db="EMBL/GenBank/DDBJ databases">
        <authorList>
            <person name="Tani A."/>
            <person name="Ola A."/>
            <person name="Ogura Y."/>
            <person name="Katsura K."/>
            <person name="Hayashi T."/>
        </authorList>
    </citation>
    <scope>NUCLEOTIDE SEQUENCE</scope>
    <source>
        <strain evidence="1">DSM 17168</strain>
    </source>
</reference>
<sequence>MRNADAREIGNGDDQNRSALLALHAEREALERRLALARQQRLYLSDPAAIAAAQTAEQDLLVQLDRLLTRIRAAEYRHRPGGRPW</sequence>
<dbReference type="Proteomes" id="UP001055153">
    <property type="component" value="Unassembled WGS sequence"/>
</dbReference>
<evidence type="ECO:0000313" key="2">
    <source>
        <dbReference type="Proteomes" id="UP001055153"/>
    </source>
</evidence>
<proteinExistence type="predicted"/>
<comment type="caution">
    <text evidence="1">The sequence shown here is derived from an EMBL/GenBank/DDBJ whole genome shotgun (WGS) entry which is preliminary data.</text>
</comment>
<accession>A0ABQ4SPX3</accession>
<evidence type="ECO:0000313" key="1">
    <source>
        <dbReference type="EMBL" id="GJE03741.1"/>
    </source>
</evidence>
<gene>
    <name evidence="1" type="ORF">GMJLKIPL_5698</name>
</gene>
<name>A0ABQ4SPX3_9HYPH</name>
<keyword evidence="2" id="KW-1185">Reference proteome</keyword>